<dbReference type="InterPro" id="IPR004193">
    <property type="entry name" value="Glyco_hydro_13_N"/>
</dbReference>
<dbReference type="InterPro" id="IPR013783">
    <property type="entry name" value="Ig-like_fold"/>
</dbReference>
<comment type="subunit">
    <text evidence="10">Monomer.</text>
</comment>
<evidence type="ECO:0000256" key="9">
    <source>
        <dbReference type="ARBA" id="ARBA00023277"/>
    </source>
</evidence>
<reference evidence="13 14" key="1">
    <citation type="journal article" date="2008" name="DNA Res.">
        <title>Complete genome sequence of Finegoldia magna, an anaerobic opportunistic pathogen.</title>
        <authorList>
            <person name="Goto T."/>
            <person name="Yamashita A."/>
            <person name="Hirakawa H."/>
            <person name="Matsutani M."/>
            <person name="Todo K."/>
            <person name="Ohshima K."/>
            <person name="Toh H."/>
            <person name="Miyamoto K."/>
            <person name="Kuhara S."/>
            <person name="Hattori M."/>
            <person name="Shimizu T."/>
            <person name="Akimoto S."/>
        </authorList>
    </citation>
    <scope>NUCLEOTIDE SEQUENCE [LARGE SCALE GENOMIC DNA]</scope>
    <source>
        <strain evidence="14">ATCC 29328 / DSM 20472 / WAL 2508</strain>
    </source>
</reference>
<feature type="active site" description="Proton donor" evidence="10 11">
    <location>
        <position position="361"/>
    </location>
</feature>
<dbReference type="GO" id="GO:0003844">
    <property type="term" value="F:1,4-alpha-glucan branching enzyme activity"/>
    <property type="evidence" value="ECO:0007669"/>
    <property type="project" value="UniProtKB-UniRule"/>
</dbReference>
<evidence type="ECO:0000256" key="1">
    <source>
        <dbReference type="ARBA" id="ARBA00000826"/>
    </source>
</evidence>
<dbReference type="SUPFAM" id="SSF51445">
    <property type="entry name" value="(Trans)glycosidases"/>
    <property type="match status" value="1"/>
</dbReference>
<comment type="pathway">
    <text evidence="3 10">Glycan biosynthesis; glycogen biosynthesis.</text>
</comment>
<evidence type="ECO:0000313" key="14">
    <source>
        <dbReference type="Proteomes" id="UP000001319"/>
    </source>
</evidence>
<dbReference type="NCBIfam" id="NF008967">
    <property type="entry name" value="PRK12313.1"/>
    <property type="match status" value="1"/>
</dbReference>
<dbReference type="SUPFAM" id="SSF81296">
    <property type="entry name" value="E set domains"/>
    <property type="match status" value="1"/>
</dbReference>
<feature type="domain" description="Glycosyl hydrolase family 13 catalytic" evidence="12">
    <location>
        <begin position="155"/>
        <end position="511"/>
    </location>
</feature>
<protein>
    <recommendedName>
        <fullName evidence="10">1,4-alpha-glucan branching enzyme GlgB</fullName>
        <ecNumber evidence="10">2.4.1.18</ecNumber>
    </recommendedName>
    <alternativeName>
        <fullName evidence="10">1,4-alpha-D-glucan:1,4-alpha-D-glucan 6-glucosyl-transferase</fullName>
    </alternativeName>
    <alternativeName>
        <fullName evidence="10">Alpha-(1-&gt;4)-glucan branching enzyme</fullName>
    </alternativeName>
    <alternativeName>
        <fullName evidence="10">Glycogen branching enzyme</fullName>
        <shortName evidence="10">BE</shortName>
    </alternativeName>
</protein>
<dbReference type="FunFam" id="3.20.20.80:FF:000003">
    <property type="entry name" value="1,4-alpha-glucan branching enzyme GlgB"/>
    <property type="match status" value="1"/>
</dbReference>
<dbReference type="RefSeq" id="WP_012290790.1">
    <property type="nucleotide sequence ID" value="NC_010376.1"/>
</dbReference>
<dbReference type="AlphaFoldDB" id="B0S267"/>
<sequence>MEKYFYHGKNETDVYLFHEGNNNNLYKFLGSHIYTDDIGTYTRFLVWAPNAKNVNLVGDFNNWNDYSLPLRKLQDGEIWEICIRNVKIFDSYKYRIVTQDSDVLYKADPFAFHSELRPKTASKVYDIEGYKWNDKKWLKKREKTDKFNSPMSIYEINLSSWRKHGENYLSYVQLSDELVAYLKEMNYTHVEFMPLMEHPFDGSWGYQLTGFFAATSRFGCPKDLMYLIDKLHQNDIGVIMDWVPAHFCKDDFGLRKFDGSNLFEKTDQYLADNDQWGTLNFDFSKKEVVNFLISSALFWFKYYHLDGLRVDAVAYMIYLNFSGKDIRNEDGGYENKEAIEFIKKLNNTIKQEFPSVFVIAEESTAWPNVTKPVKENGLGFDFKWNMGWMNDIIKYMKMDPLFRKDHHNLLTFSIMYAFNENYILPFSHDEVVHMKNSMIGKMPGTYDQKFDQIRLLYSFMFAHPGKKLLFMGNDIGQFDEWNEYKEITWEVLEYEKHQKLKYFMKDLNKFYLNNDEFYDLDTSYSGFQWEDVNNTNESLIIFERINSKNEKIFCIFNFTPVRRKKYPVGVDEYALYSVVLNSSMKKYGGSLLRNKPYYSKNKEHNDRKFSITVDIEPFSAMFIKLNKLRCINKN</sequence>
<keyword evidence="8 10" id="KW-0320">Glycogen biosynthesis</keyword>
<dbReference type="EC" id="2.4.1.18" evidence="10"/>
<dbReference type="NCBIfam" id="NF003811">
    <property type="entry name" value="PRK05402.1"/>
    <property type="match status" value="1"/>
</dbReference>
<evidence type="ECO:0000256" key="6">
    <source>
        <dbReference type="ARBA" id="ARBA00022676"/>
    </source>
</evidence>
<keyword evidence="6 10" id="KW-0328">Glycosyltransferase</keyword>
<keyword evidence="5 10" id="KW-0321">Glycogen metabolism</keyword>
<dbReference type="HOGENOM" id="CLU_004245_3_2_9"/>
<dbReference type="InterPro" id="IPR014756">
    <property type="entry name" value="Ig_E-set"/>
</dbReference>
<dbReference type="PANTHER" id="PTHR43651">
    <property type="entry name" value="1,4-ALPHA-GLUCAN-BRANCHING ENZYME"/>
    <property type="match status" value="1"/>
</dbReference>
<feature type="active site" description="Nucleophile" evidence="10 11">
    <location>
        <position position="311"/>
    </location>
</feature>
<dbReference type="STRING" id="334413.FMG_1039"/>
<keyword evidence="7 10" id="KW-0808">Transferase</keyword>
<evidence type="ECO:0000256" key="11">
    <source>
        <dbReference type="PIRSR" id="PIRSR000463-1"/>
    </source>
</evidence>
<dbReference type="InterPro" id="IPR013780">
    <property type="entry name" value="Glyco_hydro_b"/>
</dbReference>
<keyword evidence="14" id="KW-1185">Reference proteome</keyword>
<dbReference type="InterPro" id="IPR006047">
    <property type="entry name" value="GH13_cat_dom"/>
</dbReference>
<dbReference type="KEGG" id="fma:FMG_1039"/>
<dbReference type="Pfam" id="PF00128">
    <property type="entry name" value="Alpha-amylase"/>
    <property type="match status" value="1"/>
</dbReference>
<gene>
    <name evidence="10" type="primary">glgB</name>
    <name evidence="13" type="ordered locus">FMG_1039</name>
</gene>
<evidence type="ECO:0000256" key="7">
    <source>
        <dbReference type="ARBA" id="ARBA00022679"/>
    </source>
</evidence>
<dbReference type="SUPFAM" id="SSF51011">
    <property type="entry name" value="Glycosyl hydrolase domain"/>
    <property type="match status" value="1"/>
</dbReference>
<dbReference type="CDD" id="cd02855">
    <property type="entry name" value="E_set_GBE_prok_N"/>
    <property type="match status" value="1"/>
</dbReference>
<dbReference type="NCBIfam" id="TIGR01515">
    <property type="entry name" value="branching_enzym"/>
    <property type="match status" value="1"/>
</dbReference>
<dbReference type="UniPathway" id="UPA00164"/>
<dbReference type="InterPro" id="IPR044143">
    <property type="entry name" value="GlgB_N_E_set_prok"/>
</dbReference>
<dbReference type="CAZy" id="GH13">
    <property type="family name" value="Glycoside Hydrolase Family 13"/>
</dbReference>
<dbReference type="SMART" id="SM00642">
    <property type="entry name" value="Aamy"/>
    <property type="match status" value="1"/>
</dbReference>
<dbReference type="Gene3D" id="2.60.40.1180">
    <property type="entry name" value="Golgi alpha-mannosidase II"/>
    <property type="match status" value="1"/>
</dbReference>
<organism evidence="13 14">
    <name type="scientific">Finegoldia magna (strain ATCC 29328 / DSM 20472 / WAL 2508)</name>
    <name type="common">Peptostreptococcus magnus</name>
    <dbReference type="NCBI Taxonomy" id="334413"/>
    <lineage>
        <taxon>Bacteria</taxon>
        <taxon>Bacillati</taxon>
        <taxon>Bacillota</taxon>
        <taxon>Tissierellia</taxon>
        <taxon>Tissierellales</taxon>
        <taxon>Peptoniphilaceae</taxon>
        <taxon>Finegoldia</taxon>
    </lineage>
</organism>
<dbReference type="Gene3D" id="2.60.40.10">
    <property type="entry name" value="Immunoglobulins"/>
    <property type="match status" value="1"/>
</dbReference>
<comment type="catalytic activity">
    <reaction evidence="1 10">
        <text>Transfers a segment of a (1-&gt;4)-alpha-D-glucan chain to a primary hydroxy group in a similar glucan chain.</text>
        <dbReference type="EC" id="2.4.1.18"/>
    </reaction>
</comment>
<dbReference type="GO" id="GO:0005978">
    <property type="term" value="P:glycogen biosynthetic process"/>
    <property type="evidence" value="ECO:0007669"/>
    <property type="project" value="UniProtKB-UniRule"/>
</dbReference>
<evidence type="ECO:0000256" key="2">
    <source>
        <dbReference type="ARBA" id="ARBA00002953"/>
    </source>
</evidence>
<dbReference type="GO" id="GO:0043169">
    <property type="term" value="F:cation binding"/>
    <property type="evidence" value="ECO:0007669"/>
    <property type="project" value="InterPro"/>
</dbReference>
<evidence type="ECO:0000313" key="13">
    <source>
        <dbReference type="EMBL" id="BAG08457.1"/>
    </source>
</evidence>
<evidence type="ECO:0000256" key="4">
    <source>
        <dbReference type="ARBA" id="ARBA00009000"/>
    </source>
</evidence>
<dbReference type="HAMAP" id="MF_00685">
    <property type="entry name" value="GlgB"/>
    <property type="match status" value="1"/>
</dbReference>
<name>B0S267_FINM2</name>
<evidence type="ECO:0000256" key="5">
    <source>
        <dbReference type="ARBA" id="ARBA00022600"/>
    </source>
</evidence>
<dbReference type="GO" id="GO:0004553">
    <property type="term" value="F:hydrolase activity, hydrolyzing O-glycosyl compounds"/>
    <property type="evidence" value="ECO:0007669"/>
    <property type="project" value="InterPro"/>
</dbReference>
<dbReference type="PANTHER" id="PTHR43651:SF3">
    <property type="entry name" value="1,4-ALPHA-GLUCAN-BRANCHING ENZYME"/>
    <property type="match status" value="1"/>
</dbReference>
<evidence type="ECO:0000256" key="8">
    <source>
        <dbReference type="ARBA" id="ARBA00023056"/>
    </source>
</evidence>
<dbReference type="GO" id="GO:0005829">
    <property type="term" value="C:cytosol"/>
    <property type="evidence" value="ECO:0007669"/>
    <property type="project" value="TreeGrafter"/>
</dbReference>
<dbReference type="eggNOG" id="COG0296">
    <property type="taxonomic scope" value="Bacteria"/>
</dbReference>
<proteinExistence type="inferred from homology"/>
<dbReference type="InterPro" id="IPR006048">
    <property type="entry name" value="A-amylase/branching_C"/>
</dbReference>
<dbReference type="CDD" id="cd11322">
    <property type="entry name" value="AmyAc_Glg_BE"/>
    <property type="match status" value="1"/>
</dbReference>
<dbReference type="Proteomes" id="UP000001319">
    <property type="component" value="Chromosome"/>
</dbReference>
<evidence type="ECO:0000256" key="3">
    <source>
        <dbReference type="ARBA" id="ARBA00004964"/>
    </source>
</evidence>
<dbReference type="Pfam" id="PF02922">
    <property type="entry name" value="CBM_48"/>
    <property type="match status" value="1"/>
</dbReference>
<dbReference type="InterPro" id="IPR037439">
    <property type="entry name" value="Branching_enzy"/>
</dbReference>
<dbReference type="InterPro" id="IPR006407">
    <property type="entry name" value="GlgB"/>
</dbReference>
<keyword evidence="9 10" id="KW-0119">Carbohydrate metabolism</keyword>
<evidence type="ECO:0000259" key="12">
    <source>
        <dbReference type="SMART" id="SM00642"/>
    </source>
</evidence>
<comment type="function">
    <text evidence="2 10">Catalyzes the formation of the alpha-1,6-glucosidic linkages in glycogen by scission of a 1,4-alpha-linked oligosaccharide from growing alpha-1,4-glucan chains and the subsequent attachment of the oligosaccharide to the alpha-1,6 position.</text>
</comment>
<dbReference type="InterPro" id="IPR017853">
    <property type="entry name" value="GH"/>
</dbReference>
<comment type="similarity">
    <text evidence="4 10">Belongs to the glycosyl hydrolase 13 family. GlgB subfamily.</text>
</comment>
<dbReference type="PIRSF" id="PIRSF000463">
    <property type="entry name" value="GlgB"/>
    <property type="match status" value="1"/>
</dbReference>
<accession>B0S267</accession>
<evidence type="ECO:0000256" key="10">
    <source>
        <dbReference type="HAMAP-Rule" id="MF_00685"/>
    </source>
</evidence>
<dbReference type="Gene3D" id="3.20.20.80">
    <property type="entry name" value="Glycosidases"/>
    <property type="match status" value="1"/>
</dbReference>
<dbReference type="Pfam" id="PF02806">
    <property type="entry name" value="Alpha-amylase_C"/>
    <property type="match status" value="1"/>
</dbReference>
<dbReference type="CAZy" id="CBM48">
    <property type="family name" value="Carbohydrate-Binding Module Family 48"/>
</dbReference>
<dbReference type="EMBL" id="AP008971">
    <property type="protein sequence ID" value="BAG08457.1"/>
    <property type="molecule type" value="Genomic_DNA"/>
</dbReference>